<accession>A0A511MXR2</accession>
<dbReference type="OrthoDB" id="9771883at2"/>
<keyword evidence="2" id="KW-0456">Lyase</keyword>
<comment type="caution">
    <text evidence="4">The sequence shown here is derived from an EMBL/GenBank/DDBJ whole genome shotgun (WGS) entry which is preliminary data.</text>
</comment>
<dbReference type="CDD" id="cd06558">
    <property type="entry name" value="crotonase-like"/>
    <property type="match status" value="1"/>
</dbReference>
<dbReference type="Gene3D" id="3.90.226.10">
    <property type="entry name" value="2-enoyl-CoA Hydratase, Chain A, domain 1"/>
    <property type="match status" value="1"/>
</dbReference>
<dbReference type="EMBL" id="BJXB01000002">
    <property type="protein sequence ID" value="GEM45078.1"/>
    <property type="molecule type" value="Genomic_DNA"/>
</dbReference>
<dbReference type="InterPro" id="IPR014748">
    <property type="entry name" value="Enoyl-CoA_hydra_C"/>
</dbReference>
<dbReference type="SUPFAM" id="SSF52096">
    <property type="entry name" value="ClpP/crotonase"/>
    <property type="match status" value="1"/>
</dbReference>
<dbReference type="RefSeq" id="WP_146882372.1">
    <property type="nucleotide sequence ID" value="NZ_BJXB01000002.1"/>
</dbReference>
<dbReference type="FunFam" id="1.10.12.10:FF:000001">
    <property type="entry name" value="Probable enoyl-CoA hydratase, mitochondrial"/>
    <property type="match status" value="1"/>
</dbReference>
<evidence type="ECO:0000256" key="2">
    <source>
        <dbReference type="ARBA" id="ARBA00023239"/>
    </source>
</evidence>
<evidence type="ECO:0000256" key="3">
    <source>
        <dbReference type="RuleBase" id="RU003707"/>
    </source>
</evidence>
<protein>
    <submittedName>
        <fullName evidence="4">3-hydroxybutyryl-CoA dehydratase</fullName>
    </submittedName>
</protein>
<gene>
    <name evidence="4" type="ORF">DC3_07130</name>
</gene>
<keyword evidence="5" id="KW-1185">Reference proteome</keyword>
<proteinExistence type="inferred from homology"/>
<dbReference type="AlphaFoldDB" id="A0A511MXR2"/>
<organism evidence="4 5">
    <name type="scientific">Deinococcus cellulosilyticus (strain DSM 18568 / NBRC 106333 / KACC 11606 / 5516J-15)</name>
    <dbReference type="NCBI Taxonomy" id="1223518"/>
    <lineage>
        <taxon>Bacteria</taxon>
        <taxon>Thermotogati</taxon>
        <taxon>Deinococcota</taxon>
        <taxon>Deinococci</taxon>
        <taxon>Deinococcales</taxon>
        <taxon>Deinococcaceae</taxon>
        <taxon>Deinococcus</taxon>
    </lineage>
</organism>
<reference evidence="4 5" key="1">
    <citation type="submission" date="2019-07" db="EMBL/GenBank/DDBJ databases">
        <title>Whole genome shotgun sequence of Deinococcus cellulosilyticus NBRC 106333.</title>
        <authorList>
            <person name="Hosoyama A."/>
            <person name="Uohara A."/>
            <person name="Ohji S."/>
            <person name="Ichikawa N."/>
        </authorList>
    </citation>
    <scope>NUCLEOTIDE SEQUENCE [LARGE SCALE GENOMIC DNA]</scope>
    <source>
        <strain evidence="4 5">NBRC 106333</strain>
    </source>
</reference>
<dbReference type="InterPro" id="IPR029045">
    <property type="entry name" value="ClpP/crotonase-like_dom_sf"/>
</dbReference>
<comment type="similarity">
    <text evidence="1 3">Belongs to the enoyl-CoA hydratase/isomerase family.</text>
</comment>
<dbReference type="PANTHER" id="PTHR11941:SF54">
    <property type="entry name" value="ENOYL-COA HYDRATASE, MITOCHONDRIAL"/>
    <property type="match status" value="1"/>
</dbReference>
<dbReference type="InterPro" id="IPR001753">
    <property type="entry name" value="Enoyl-CoA_hydra/iso"/>
</dbReference>
<name>A0A511MXR2_DEIC1</name>
<dbReference type="Gene3D" id="1.10.12.10">
    <property type="entry name" value="Lyase 2-enoyl-coa Hydratase, Chain A, domain 2"/>
    <property type="match status" value="1"/>
</dbReference>
<dbReference type="InterPro" id="IPR018376">
    <property type="entry name" value="Enoyl-CoA_hyd/isom_CS"/>
</dbReference>
<evidence type="ECO:0000256" key="1">
    <source>
        <dbReference type="ARBA" id="ARBA00005254"/>
    </source>
</evidence>
<dbReference type="FunFam" id="3.90.226.10:FF:000009">
    <property type="entry name" value="Carnitinyl-CoA dehydratase"/>
    <property type="match status" value="1"/>
</dbReference>
<dbReference type="PANTHER" id="PTHR11941">
    <property type="entry name" value="ENOYL-COA HYDRATASE-RELATED"/>
    <property type="match status" value="1"/>
</dbReference>
<dbReference type="GO" id="GO:0016836">
    <property type="term" value="F:hydro-lyase activity"/>
    <property type="evidence" value="ECO:0007669"/>
    <property type="project" value="UniProtKB-ARBA"/>
</dbReference>
<sequence length="266" mass="28545">MSEMLEAEFENITLDQDGALGILTINRPKSLNALNIETFREIAEAIMLIEENPEVEALIVTGSGDKAFVAGADINEIADLEGAFNGRDLSLQGQDIFQQISQLPFLTIAAVNGYALGGGLELAMACDLRIASPGAKLGLPEATIGLIPGYGGTQRLPRLVGVGRALDIMVSGRLVDAKEAREIGLVNEVVDQPLERAKEYARNMLSKTAPLAVGLIKEAVRRGMDTTFADALEIEADLFGMAVATEDRKEGTKAFLEKRKPNFKGE</sequence>
<dbReference type="Proteomes" id="UP000321306">
    <property type="component" value="Unassembled WGS sequence"/>
</dbReference>
<evidence type="ECO:0000313" key="4">
    <source>
        <dbReference type="EMBL" id="GEM45078.1"/>
    </source>
</evidence>
<dbReference type="Pfam" id="PF00378">
    <property type="entry name" value="ECH_1"/>
    <property type="match status" value="1"/>
</dbReference>
<dbReference type="PROSITE" id="PS00166">
    <property type="entry name" value="ENOYL_COA_HYDRATASE"/>
    <property type="match status" value="1"/>
</dbReference>
<evidence type="ECO:0000313" key="5">
    <source>
        <dbReference type="Proteomes" id="UP000321306"/>
    </source>
</evidence>
<dbReference type="GO" id="GO:0006635">
    <property type="term" value="P:fatty acid beta-oxidation"/>
    <property type="evidence" value="ECO:0007669"/>
    <property type="project" value="TreeGrafter"/>
</dbReference>